<evidence type="ECO:0000313" key="2">
    <source>
        <dbReference type="EMBL" id="MBB5918658.1"/>
    </source>
</evidence>
<proteinExistence type="predicted"/>
<accession>A0A7W9PN31</accession>
<evidence type="ECO:0000313" key="3">
    <source>
        <dbReference type="Proteomes" id="UP000540412"/>
    </source>
</evidence>
<gene>
    <name evidence="2" type="ORF">BJY24_007570</name>
</gene>
<feature type="region of interest" description="Disordered" evidence="1">
    <location>
        <begin position="1"/>
        <end position="35"/>
    </location>
</feature>
<protein>
    <submittedName>
        <fullName evidence="2">Uncharacterized protein</fullName>
    </submittedName>
</protein>
<dbReference type="RefSeq" id="WP_040747098.1">
    <property type="nucleotide sequence ID" value="NZ_JACHIT010000002.1"/>
</dbReference>
<feature type="region of interest" description="Disordered" evidence="1">
    <location>
        <begin position="96"/>
        <end position="115"/>
    </location>
</feature>
<dbReference type="AlphaFoldDB" id="A0A7W9PN31"/>
<comment type="caution">
    <text evidence="2">The sequence shown here is derived from an EMBL/GenBank/DDBJ whole genome shotgun (WGS) entry which is preliminary data.</text>
</comment>
<reference evidence="2 3" key="1">
    <citation type="submission" date="2020-08" db="EMBL/GenBank/DDBJ databases">
        <title>Sequencing the genomes of 1000 actinobacteria strains.</title>
        <authorList>
            <person name="Klenk H.-P."/>
        </authorList>
    </citation>
    <scope>NUCLEOTIDE SEQUENCE [LARGE SCALE GENOMIC DNA]</scope>
    <source>
        <strain evidence="2 3">DSM 43582</strain>
    </source>
</reference>
<evidence type="ECO:0000256" key="1">
    <source>
        <dbReference type="SAM" id="MobiDB-lite"/>
    </source>
</evidence>
<sequence length="115" mass="12811">MPAVAQSASSAPAASRQLAFDSELTMPETPRSIPESNDRLVRHLFDIGLQLHSVRAVFDRELSTPEELQAARATMVEVLDDLDTLIRDAGNTTLDLALQHGPETPADRPRRRRRR</sequence>
<feature type="compositionally biased region" description="Low complexity" evidence="1">
    <location>
        <begin position="1"/>
        <end position="15"/>
    </location>
</feature>
<keyword evidence="3" id="KW-1185">Reference proteome</keyword>
<dbReference type="EMBL" id="JACHIT010000002">
    <property type="protein sequence ID" value="MBB5918658.1"/>
    <property type="molecule type" value="Genomic_DNA"/>
</dbReference>
<dbReference type="Proteomes" id="UP000540412">
    <property type="component" value="Unassembled WGS sequence"/>
</dbReference>
<organism evidence="2 3">
    <name type="scientific">Nocardia transvalensis</name>
    <dbReference type="NCBI Taxonomy" id="37333"/>
    <lineage>
        <taxon>Bacteria</taxon>
        <taxon>Bacillati</taxon>
        <taxon>Actinomycetota</taxon>
        <taxon>Actinomycetes</taxon>
        <taxon>Mycobacteriales</taxon>
        <taxon>Nocardiaceae</taxon>
        <taxon>Nocardia</taxon>
    </lineage>
</organism>
<name>A0A7W9PN31_9NOCA</name>